<dbReference type="EMBL" id="VMRY01000014">
    <property type="protein sequence ID" value="TVT57533.1"/>
    <property type="molecule type" value="Genomic_DNA"/>
</dbReference>
<dbReference type="AlphaFoldDB" id="A0A558D987"/>
<evidence type="ECO:0000313" key="2">
    <source>
        <dbReference type="Proteomes" id="UP000317355"/>
    </source>
</evidence>
<accession>A0A558D987</accession>
<sequence length="77" mass="8669">MKDKYHPNPAINKGFHYQQELESHLVQLKTMPESDCHLDALLKSLIAFREELKAGTAVVPGERIFSRHSVAGGRRVA</sequence>
<comment type="caution">
    <text evidence="1">The sequence shown here is derived from an EMBL/GenBank/DDBJ whole genome shotgun (WGS) entry which is preliminary data.</text>
</comment>
<gene>
    <name evidence="1" type="ORF">FHK82_05905</name>
</gene>
<organism evidence="1 2">
    <name type="scientific">Sedimenticola thiotaurini</name>
    <dbReference type="NCBI Taxonomy" id="1543721"/>
    <lineage>
        <taxon>Bacteria</taxon>
        <taxon>Pseudomonadati</taxon>
        <taxon>Pseudomonadota</taxon>
        <taxon>Gammaproteobacteria</taxon>
        <taxon>Chromatiales</taxon>
        <taxon>Sedimenticolaceae</taxon>
        <taxon>Sedimenticola</taxon>
    </lineage>
</organism>
<protein>
    <submittedName>
        <fullName evidence="1">Uncharacterized protein</fullName>
    </submittedName>
</protein>
<name>A0A558D987_9GAMM</name>
<reference evidence="1 2" key="1">
    <citation type="submission" date="2019-07" db="EMBL/GenBank/DDBJ databases">
        <title>The pathways for chlorine oxyanion respiration interact through the shared metabolite chlorate.</title>
        <authorList>
            <person name="Barnum T.P."/>
            <person name="Cheng Y."/>
            <person name="Hill K.A."/>
            <person name="Lucas L.N."/>
            <person name="Carlson H.K."/>
            <person name="Coates J.D."/>
        </authorList>
    </citation>
    <scope>NUCLEOTIDE SEQUENCE [LARGE SCALE GENOMIC DNA]</scope>
    <source>
        <strain evidence="1">BK-3</strain>
    </source>
</reference>
<proteinExistence type="predicted"/>
<dbReference type="Proteomes" id="UP000317355">
    <property type="component" value="Unassembled WGS sequence"/>
</dbReference>
<evidence type="ECO:0000313" key="1">
    <source>
        <dbReference type="EMBL" id="TVT57533.1"/>
    </source>
</evidence>